<evidence type="ECO:0000256" key="5">
    <source>
        <dbReference type="ARBA" id="ARBA00023136"/>
    </source>
</evidence>
<evidence type="ECO:0000313" key="10">
    <source>
        <dbReference type="Proteomes" id="UP001153069"/>
    </source>
</evidence>
<dbReference type="Pfam" id="PF04791">
    <property type="entry name" value="LMBR1"/>
    <property type="match status" value="2"/>
</dbReference>
<feature type="transmembrane region" description="Helical" evidence="7">
    <location>
        <begin position="409"/>
        <end position="431"/>
    </location>
</feature>
<dbReference type="PANTHER" id="PTHR31652:SF0">
    <property type="entry name" value="LIMR FAMILY PROTEIN DDB_G0283707-RELATED"/>
    <property type="match status" value="1"/>
</dbReference>
<feature type="compositionally biased region" description="Basic and acidic residues" evidence="6">
    <location>
        <begin position="33"/>
        <end position="46"/>
    </location>
</feature>
<feature type="transmembrane region" description="Helical" evidence="7">
    <location>
        <begin position="830"/>
        <end position="848"/>
    </location>
</feature>
<accession>A0A9N8E392</accession>
<feature type="transmembrane region" description="Helical" evidence="7">
    <location>
        <begin position="357"/>
        <end position="377"/>
    </location>
</feature>
<dbReference type="SUPFAM" id="SSF81324">
    <property type="entry name" value="Voltage-gated potassium channels"/>
    <property type="match status" value="1"/>
</dbReference>
<feature type="transmembrane region" description="Helical" evidence="7">
    <location>
        <begin position="729"/>
        <end position="753"/>
    </location>
</feature>
<dbReference type="PANTHER" id="PTHR31652">
    <property type="entry name" value="LIMR FAMILY PROTEIN DDB_G0283707-RELATED"/>
    <property type="match status" value="1"/>
</dbReference>
<feature type="transmembrane region" description="Helical" evidence="7">
    <location>
        <begin position="550"/>
        <end position="576"/>
    </location>
</feature>
<feature type="transmembrane region" description="Helical" evidence="7">
    <location>
        <begin position="452"/>
        <end position="477"/>
    </location>
</feature>
<keyword evidence="4 7" id="KW-1133">Transmembrane helix</keyword>
<comment type="subcellular location">
    <subcellularLocation>
        <location evidence="1">Membrane</location>
        <topology evidence="1">Multi-pass membrane protein</topology>
    </subcellularLocation>
</comment>
<feature type="transmembrane region" description="Helical" evidence="7">
    <location>
        <begin position="323"/>
        <end position="345"/>
    </location>
</feature>
<dbReference type="InterPro" id="IPR013099">
    <property type="entry name" value="K_chnl_dom"/>
</dbReference>
<gene>
    <name evidence="9" type="ORF">SEMRO_606_G174550.1</name>
</gene>
<feature type="domain" description="Potassium channel" evidence="8">
    <location>
        <begin position="143"/>
        <end position="199"/>
    </location>
</feature>
<dbReference type="Gene3D" id="1.10.287.70">
    <property type="match status" value="1"/>
</dbReference>
<dbReference type="Pfam" id="PF07885">
    <property type="entry name" value="Ion_trans_2"/>
    <property type="match status" value="1"/>
</dbReference>
<dbReference type="InterPro" id="IPR006876">
    <property type="entry name" value="LMBR1-like_membr_prot"/>
</dbReference>
<evidence type="ECO:0000313" key="9">
    <source>
        <dbReference type="EMBL" id="CAB9513692.1"/>
    </source>
</evidence>
<dbReference type="AlphaFoldDB" id="A0A9N8E392"/>
<dbReference type="PRINTS" id="PR01692">
    <property type="entry name" value="LIPOCALINIMR"/>
</dbReference>
<evidence type="ECO:0000259" key="8">
    <source>
        <dbReference type="Pfam" id="PF07885"/>
    </source>
</evidence>
<evidence type="ECO:0000256" key="7">
    <source>
        <dbReference type="SAM" id="Phobius"/>
    </source>
</evidence>
<evidence type="ECO:0000256" key="6">
    <source>
        <dbReference type="SAM" id="MobiDB-lite"/>
    </source>
</evidence>
<evidence type="ECO:0000256" key="2">
    <source>
        <dbReference type="ARBA" id="ARBA00010487"/>
    </source>
</evidence>
<comment type="similarity">
    <text evidence="2">Belongs to the LIMR family.</text>
</comment>
<organism evidence="9 10">
    <name type="scientific">Seminavis robusta</name>
    <dbReference type="NCBI Taxonomy" id="568900"/>
    <lineage>
        <taxon>Eukaryota</taxon>
        <taxon>Sar</taxon>
        <taxon>Stramenopiles</taxon>
        <taxon>Ochrophyta</taxon>
        <taxon>Bacillariophyta</taxon>
        <taxon>Bacillariophyceae</taxon>
        <taxon>Bacillariophycidae</taxon>
        <taxon>Naviculales</taxon>
        <taxon>Naviculaceae</taxon>
        <taxon>Seminavis</taxon>
    </lineage>
</organism>
<dbReference type="OrthoDB" id="73273at2759"/>
<dbReference type="InterPro" id="IPR008075">
    <property type="entry name" value="LIMR"/>
</dbReference>
<proteinExistence type="inferred from homology"/>
<dbReference type="Proteomes" id="UP001153069">
    <property type="component" value="Unassembled WGS sequence"/>
</dbReference>
<feature type="transmembrane region" description="Helical" evidence="7">
    <location>
        <begin position="773"/>
        <end position="792"/>
    </location>
</feature>
<dbReference type="EMBL" id="CAICTM010000605">
    <property type="protein sequence ID" value="CAB9513692.1"/>
    <property type="molecule type" value="Genomic_DNA"/>
</dbReference>
<reference evidence="9" key="1">
    <citation type="submission" date="2020-06" db="EMBL/GenBank/DDBJ databases">
        <authorList>
            <consortium name="Plant Systems Biology data submission"/>
        </authorList>
    </citation>
    <scope>NUCLEOTIDE SEQUENCE</scope>
    <source>
        <strain evidence="9">D6</strain>
    </source>
</reference>
<comment type="caution">
    <text evidence="9">The sequence shown here is derived from an EMBL/GenBank/DDBJ whole genome shotgun (WGS) entry which is preliminary data.</text>
</comment>
<feature type="region of interest" description="Disordered" evidence="6">
    <location>
        <begin position="1"/>
        <end position="55"/>
    </location>
</feature>
<sequence>MMTNQAEEGGLDSNVHDDLLQKQHVSIDQNPEPEQRQEEPQAREPVQEAITINNDPTSLEIGIKEAAPTAHQNNTVPPFQGQLRYRFPRIYFVLAPVTAEGIHGRFSDHHWFSSTQQYGCNSPLSIQLYNENRLGGADAADFPLSDAYWFSYITTTTVGLGDFHFSHEEFAVGDTFFVPLLVLIGFNFVGIFAEKMTDLYNQYFPDRGGFETIMEYKRQNPERLAMLASFPEPEVRSNSACCSCRTRHRIKCTSTQPLMEKIVFRLDSGLAQNPQSNWPNECSQKMCTNCFGMQTFPKSNLKWLCRFWRRIDTSLVQDKMVDIFLIIVTLVAFLILTVVALYLLVHYQHPDDKNEAYLPKFVVIFGFVLAGATVLMLPLDVANNEGYAGCAGYDTSFCGGLNMEFMWSIVFWAIPIWVFVLIPFSTFYYEADDGMLMAGTSYQPDGAPKSKIASACCYQMFVFVIVGAIFAASYFIFSETNIPVRSYQGASLLNGFAHTVIPKRNLTSGELLPFSSHQLVPMRQTDVNYFRSVATEGFVDLTLTVSVSNFYAGLMAFFGWFLFAIFGGVGLAAMPLDLIMMYIKRPRHLDAQEFQELQTSLRERTNELVDIGELIKIERDEKAKLGLTSGWGAALFDSDKRKEARDERQAILGFQQAVYLLEQDVEDFQACHANYENYNPLIPYIGLVCGFISFIISVMWFLHIVIYVLPTPPLRPFLNNFFGWFDKWFPLFGVLSVAIFTVYLLLCAIKGCFKLGMRFLCMTLHPMKPGKTYMSSFMFNIGLVLLCALPVVQFCSTAFADYAKYATIRQIFGVQIEYLRFFSFFWKNDVFIFFFLIIMLLTSVYLVCKPADQSTNSQALRDRLNSHRR</sequence>
<feature type="transmembrane region" description="Helical" evidence="7">
    <location>
        <begin position="684"/>
        <end position="709"/>
    </location>
</feature>
<protein>
    <recommendedName>
        <fullName evidence="8">Potassium channel domain-containing protein</fullName>
    </recommendedName>
</protein>
<keyword evidence="3 7" id="KW-0812">Transmembrane</keyword>
<dbReference type="GO" id="GO:0016020">
    <property type="term" value="C:membrane"/>
    <property type="evidence" value="ECO:0007669"/>
    <property type="project" value="UniProtKB-SubCell"/>
</dbReference>
<evidence type="ECO:0000256" key="4">
    <source>
        <dbReference type="ARBA" id="ARBA00022989"/>
    </source>
</evidence>
<name>A0A9N8E392_9STRA</name>
<evidence type="ECO:0000256" key="1">
    <source>
        <dbReference type="ARBA" id="ARBA00004141"/>
    </source>
</evidence>
<keyword evidence="5 7" id="KW-0472">Membrane</keyword>
<evidence type="ECO:0000256" key="3">
    <source>
        <dbReference type="ARBA" id="ARBA00022692"/>
    </source>
</evidence>
<keyword evidence="10" id="KW-1185">Reference proteome</keyword>